<feature type="region of interest" description="Disordered" evidence="1">
    <location>
        <begin position="201"/>
        <end position="237"/>
    </location>
</feature>
<protein>
    <submittedName>
        <fullName evidence="2">Uncharacterized protein</fullName>
    </submittedName>
</protein>
<evidence type="ECO:0000313" key="2">
    <source>
        <dbReference type="EMBL" id="KAJ7757231.1"/>
    </source>
</evidence>
<feature type="compositionally biased region" description="Pro residues" evidence="1">
    <location>
        <begin position="201"/>
        <end position="212"/>
    </location>
</feature>
<dbReference type="Proteomes" id="UP001215280">
    <property type="component" value="Unassembled WGS sequence"/>
</dbReference>
<feature type="compositionally biased region" description="Low complexity" evidence="1">
    <location>
        <begin position="213"/>
        <end position="228"/>
    </location>
</feature>
<dbReference type="AlphaFoldDB" id="A0AAD7J5A1"/>
<evidence type="ECO:0000313" key="3">
    <source>
        <dbReference type="Proteomes" id="UP001215280"/>
    </source>
</evidence>
<proteinExistence type="predicted"/>
<gene>
    <name evidence="2" type="ORF">DFH07DRAFT_958828</name>
</gene>
<comment type="caution">
    <text evidence="2">The sequence shown here is derived from an EMBL/GenBank/DDBJ whole genome shotgun (WGS) entry which is preliminary data.</text>
</comment>
<organism evidence="2 3">
    <name type="scientific">Mycena maculata</name>
    <dbReference type="NCBI Taxonomy" id="230809"/>
    <lineage>
        <taxon>Eukaryota</taxon>
        <taxon>Fungi</taxon>
        <taxon>Dikarya</taxon>
        <taxon>Basidiomycota</taxon>
        <taxon>Agaricomycotina</taxon>
        <taxon>Agaricomycetes</taxon>
        <taxon>Agaricomycetidae</taxon>
        <taxon>Agaricales</taxon>
        <taxon>Marasmiineae</taxon>
        <taxon>Mycenaceae</taxon>
        <taxon>Mycena</taxon>
    </lineage>
</organism>
<name>A0AAD7J5A1_9AGAR</name>
<sequence length="263" mass="27879">MFNHHLCRLCRHVYYGPAWTSLLALAADGLRVQWACVYDRPRAAHSSSLALLLPCGTPPPYLAHAPVPRLYVCAIPRQPRSPASAGPMAPPYFTLVLLWWHAAPTPLHLAPAPYGAMITHVHYAALREGAGLHEMGDTVCDLCALAAGCSTGRSGTSTACPNGTITCADLDLGVYTSILHCLVNHVPLCCTSAAPLCVHAPPPSPSSRPRPSPSTVSAPAAASTPRTPEVNLLPAAPPSPRDPVCLLRHARHVLARTRGPHPF</sequence>
<evidence type="ECO:0000256" key="1">
    <source>
        <dbReference type="SAM" id="MobiDB-lite"/>
    </source>
</evidence>
<keyword evidence="3" id="KW-1185">Reference proteome</keyword>
<dbReference type="EMBL" id="JARJLG010000059">
    <property type="protein sequence ID" value="KAJ7757231.1"/>
    <property type="molecule type" value="Genomic_DNA"/>
</dbReference>
<reference evidence="2" key="1">
    <citation type="submission" date="2023-03" db="EMBL/GenBank/DDBJ databases">
        <title>Massive genome expansion in bonnet fungi (Mycena s.s.) driven by repeated elements and novel gene families across ecological guilds.</title>
        <authorList>
            <consortium name="Lawrence Berkeley National Laboratory"/>
            <person name="Harder C.B."/>
            <person name="Miyauchi S."/>
            <person name="Viragh M."/>
            <person name="Kuo A."/>
            <person name="Thoen E."/>
            <person name="Andreopoulos B."/>
            <person name="Lu D."/>
            <person name="Skrede I."/>
            <person name="Drula E."/>
            <person name="Henrissat B."/>
            <person name="Morin E."/>
            <person name="Kohler A."/>
            <person name="Barry K."/>
            <person name="LaButti K."/>
            <person name="Morin E."/>
            <person name="Salamov A."/>
            <person name="Lipzen A."/>
            <person name="Mereny Z."/>
            <person name="Hegedus B."/>
            <person name="Baldrian P."/>
            <person name="Stursova M."/>
            <person name="Weitz H."/>
            <person name="Taylor A."/>
            <person name="Grigoriev I.V."/>
            <person name="Nagy L.G."/>
            <person name="Martin F."/>
            <person name="Kauserud H."/>
        </authorList>
    </citation>
    <scope>NUCLEOTIDE SEQUENCE</scope>
    <source>
        <strain evidence="2">CBHHK188m</strain>
    </source>
</reference>
<accession>A0AAD7J5A1</accession>